<gene>
    <name evidence="7" type="primary">rnpA</name>
    <name evidence="9" type="ORF">SFMTTN_0692</name>
</gene>
<comment type="function">
    <text evidence="1 7">RNaseP catalyzes the removal of the 5'-leader sequence from pre-tRNA to produce the mature 5'-terminus. It can also cleave other RNA substrates such as 4.5S RNA. The protein component plays an auxiliary but essential role in vivo by binding to the 5'-leader sequence and broadening the substrate specificity of the ribozyme.</text>
</comment>
<dbReference type="GO" id="GO:0042781">
    <property type="term" value="F:3'-tRNA processing endoribonuclease activity"/>
    <property type="evidence" value="ECO:0007669"/>
    <property type="project" value="TreeGrafter"/>
</dbReference>
<comment type="similarity">
    <text evidence="7">Belongs to the RnpA family.</text>
</comment>
<evidence type="ECO:0000256" key="2">
    <source>
        <dbReference type="ARBA" id="ARBA00022694"/>
    </source>
</evidence>
<dbReference type="InterPro" id="IPR020539">
    <property type="entry name" value="RNase_P_CS"/>
</dbReference>
<comment type="catalytic activity">
    <reaction evidence="7">
        <text>Endonucleolytic cleavage of RNA, removing 5'-extranucleotides from tRNA precursor.</text>
        <dbReference type="EC" id="3.1.26.5"/>
    </reaction>
</comment>
<evidence type="ECO:0000256" key="7">
    <source>
        <dbReference type="HAMAP-Rule" id="MF_00227"/>
    </source>
</evidence>
<organism evidence="9 10">
    <name type="scientific">Sulfuriferula multivorans</name>
    <dbReference type="NCBI Taxonomy" id="1559896"/>
    <lineage>
        <taxon>Bacteria</taxon>
        <taxon>Pseudomonadati</taxon>
        <taxon>Pseudomonadota</taxon>
        <taxon>Betaproteobacteria</taxon>
        <taxon>Nitrosomonadales</taxon>
        <taxon>Sulfuricellaceae</taxon>
        <taxon>Sulfuriferula</taxon>
    </lineage>
</organism>
<dbReference type="Proteomes" id="UP000286806">
    <property type="component" value="Unassembled WGS sequence"/>
</dbReference>
<evidence type="ECO:0000256" key="5">
    <source>
        <dbReference type="ARBA" id="ARBA00022801"/>
    </source>
</evidence>
<evidence type="ECO:0000313" key="10">
    <source>
        <dbReference type="Proteomes" id="UP000286806"/>
    </source>
</evidence>
<keyword evidence="10" id="KW-1185">Reference proteome</keyword>
<evidence type="ECO:0000256" key="1">
    <source>
        <dbReference type="ARBA" id="ARBA00002663"/>
    </source>
</evidence>
<dbReference type="PANTHER" id="PTHR33992">
    <property type="entry name" value="RIBONUCLEASE P PROTEIN COMPONENT"/>
    <property type="match status" value="1"/>
</dbReference>
<name>A0A401JB63_9PROT</name>
<reference evidence="9 10" key="1">
    <citation type="journal article" date="2019" name="Front. Microbiol.">
        <title>Genomes of Neutrophilic Sulfur-Oxidizing Chemolithoautotrophs Representing 9 Proteobacterial Species From 8 Genera.</title>
        <authorList>
            <person name="Watanabe T."/>
            <person name="Kojima H."/>
            <person name="Umezawa K."/>
            <person name="Hori C."/>
            <person name="Takasuka T.E."/>
            <person name="Kato Y."/>
            <person name="Fukui M."/>
        </authorList>
    </citation>
    <scope>NUCLEOTIDE SEQUENCE [LARGE SCALE GENOMIC DNA]</scope>
    <source>
        <strain evidence="9 10">TTN</strain>
    </source>
</reference>
<dbReference type="InterPro" id="IPR000100">
    <property type="entry name" value="RNase_P"/>
</dbReference>
<keyword evidence="6 7" id="KW-0694">RNA-binding</keyword>
<evidence type="ECO:0000256" key="6">
    <source>
        <dbReference type="ARBA" id="ARBA00022884"/>
    </source>
</evidence>
<dbReference type="Gene3D" id="3.30.230.10">
    <property type="match status" value="1"/>
</dbReference>
<accession>A0A401JB63</accession>
<dbReference type="InterPro" id="IPR020568">
    <property type="entry name" value="Ribosomal_Su5_D2-typ_SF"/>
</dbReference>
<sequence length="106" mass="12217">MKTDEYSSVFNFRCGQSGNFVRVYAKPNQLTHARLGIVVGKKELRTAVARNLAKRTVREVFRTNQQDIPAMDIIVRIMKPFDRSNVLLVREELLQLLHKSKRCLGS</sequence>
<dbReference type="GO" id="GO:0004526">
    <property type="term" value="F:ribonuclease P activity"/>
    <property type="evidence" value="ECO:0007669"/>
    <property type="project" value="UniProtKB-UniRule"/>
</dbReference>
<dbReference type="GO" id="GO:0030677">
    <property type="term" value="C:ribonuclease P complex"/>
    <property type="evidence" value="ECO:0007669"/>
    <property type="project" value="TreeGrafter"/>
</dbReference>
<dbReference type="SUPFAM" id="SSF54211">
    <property type="entry name" value="Ribosomal protein S5 domain 2-like"/>
    <property type="match status" value="1"/>
</dbReference>
<dbReference type="InterPro" id="IPR014721">
    <property type="entry name" value="Ribsml_uS5_D2-typ_fold_subgr"/>
</dbReference>
<dbReference type="PROSITE" id="PS00648">
    <property type="entry name" value="RIBONUCLEASE_P"/>
    <property type="match status" value="1"/>
</dbReference>
<dbReference type="NCBIfam" id="TIGR00188">
    <property type="entry name" value="rnpA"/>
    <property type="match status" value="1"/>
</dbReference>
<dbReference type="EC" id="3.1.26.5" evidence="7 8"/>
<dbReference type="PANTHER" id="PTHR33992:SF1">
    <property type="entry name" value="RIBONUCLEASE P PROTEIN COMPONENT"/>
    <property type="match status" value="1"/>
</dbReference>
<evidence type="ECO:0000256" key="4">
    <source>
        <dbReference type="ARBA" id="ARBA00022759"/>
    </source>
</evidence>
<evidence type="ECO:0000256" key="8">
    <source>
        <dbReference type="NCBIfam" id="TIGR00188"/>
    </source>
</evidence>
<dbReference type="HAMAP" id="MF_00227">
    <property type="entry name" value="RNase_P"/>
    <property type="match status" value="1"/>
</dbReference>
<evidence type="ECO:0000256" key="3">
    <source>
        <dbReference type="ARBA" id="ARBA00022722"/>
    </source>
</evidence>
<protein>
    <recommendedName>
        <fullName evidence="7 8">Ribonuclease P protein component</fullName>
        <shortName evidence="7">RNase P protein</shortName>
        <shortName evidence="7">RNaseP protein</shortName>
        <ecNumber evidence="7 8">3.1.26.5</ecNumber>
    </recommendedName>
    <alternativeName>
        <fullName evidence="7">Protein C5</fullName>
    </alternativeName>
</protein>
<keyword evidence="4 7" id="KW-0255">Endonuclease</keyword>
<keyword evidence="5 7" id="KW-0378">Hydrolase</keyword>
<keyword evidence="2 7" id="KW-0819">tRNA processing</keyword>
<dbReference type="EMBL" id="BGOW01000003">
    <property type="protein sequence ID" value="GBL44891.1"/>
    <property type="molecule type" value="Genomic_DNA"/>
</dbReference>
<comment type="caution">
    <text evidence="9">The sequence shown here is derived from an EMBL/GenBank/DDBJ whole genome shotgun (WGS) entry which is preliminary data.</text>
</comment>
<dbReference type="Pfam" id="PF00825">
    <property type="entry name" value="Ribonuclease_P"/>
    <property type="match status" value="1"/>
</dbReference>
<dbReference type="GO" id="GO:0000049">
    <property type="term" value="F:tRNA binding"/>
    <property type="evidence" value="ECO:0007669"/>
    <property type="project" value="UniProtKB-UniRule"/>
</dbReference>
<dbReference type="AlphaFoldDB" id="A0A401JB63"/>
<proteinExistence type="inferred from homology"/>
<comment type="subunit">
    <text evidence="7">Consists of a catalytic RNA component (M1 or rnpB) and a protein subunit.</text>
</comment>
<dbReference type="GO" id="GO:0001682">
    <property type="term" value="P:tRNA 5'-leader removal"/>
    <property type="evidence" value="ECO:0007669"/>
    <property type="project" value="UniProtKB-UniRule"/>
</dbReference>
<evidence type="ECO:0000313" key="9">
    <source>
        <dbReference type="EMBL" id="GBL44891.1"/>
    </source>
</evidence>
<keyword evidence="3 7" id="KW-0540">Nuclease</keyword>